<dbReference type="InterPro" id="IPR000595">
    <property type="entry name" value="cNMP-bd_dom"/>
</dbReference>
<dbReference type="SMART" id="SM00133">
    <property type="entry name" value="S_TK_X"/>
    <property type="match status" value="1"/>
</dbReference>
<dbReference type="InterPro" id="IPR018488">
    <property type="entry name" value="cNMP-bd_CS"/>
</dbReference>
<evidence type="ECO:0000256" key="1">
    <source>
        <dbReference type="ARBA" id="ARBA00006352"/>
    </source>
</evidence>
<evidence type="ECO:0000256" key="9">
    <source>
        <dbReference type="ARBA" id="ARBA00022992"/>
    </source>
</evidence>
<dbReference type="Pfam" id="PF00027">
    <property type="entry name" value="cNMP_binding"/>
    <property type="match status" value="2"/>
</dbReference>
<dbReference type="Gene3D" id="2.60.120.10">
    <property type="entry name" value="Jelly Rolls"/>
    <property type="match status" value="2"/>
</dbReference>
<dbReference type="SMART" id="SM00220">
    <property type="entry name" value="S_TKc"/>
    <property type="match status" value="1"/>
</dbReference>
<dbReference type="EC" id="2.7.11.12" evidence="2 12"/>
<dbReference type="PANTHER" id="PTHR24353:SF147">
    <property type="entry name" value="CGMP-DEPENDENT SERINE_THREONIN PROTEIN KINASE-RELATED"/>
    <property type="match status" value="1"/>
</dbReference>
<organism evidence="19 20">
    <name type="scientific">Oikopleura dioica</name>
    <name type="common">Tunicate</name>
    <dbReference type="NCBI Taxonomy" id="34765"/>
    <lineage>
        <taxon>Eukaryota</taxon>
        <taxon>Metazoa</taxon>
        <taxon>Chordata</taxon>
        <taxon>Tunicata</taxon>
        <taxon>Appendicularia</taxon>
        <taxon>Copelata</taxon>
        <taxon>Oikopleuridae</taxon>
        <taxon>Oikopleura</taxon>
    </lineage>
</organism>
<evidence type="ECO:0000259" key="17">
    <source>
        <dbReference type="PROSITE" id="PS50042"/>
    </source>
</evidence>
<dbReference type="Gene3D" id="3.30.200.20">
    <property type="entry name" value="Phosphorylase Kinase, domain 1"/>
    <property type="match status" value="1"/>
</dbReference>
<dbReference type="InterPro" id="IPR008271">
    <property type="entry name" value="Ser/Thr_kinase_AS"/>
</dbReference>
<evidence type="ECO:0000256" key="8">
    <source>
        <dbReference type="ARBA" id="ARBA00022840"/>
    </source>
</evidence>
<dbReference type="PROSITE" id="PS50011">
    <property type="entry name" value="PROTEIN_KINASE_DOM"/>
    <property type="match status" value="1"/>
</dbReference>
<evidence type="ECO:0000256" key="3">
    <source>
        <dbReference type="ARBA" id="ARBA00022527"/>
    </source>
</evidence>
<protein>
    <recommendedName>
        <fullName evidence="2 12">cGMP-dependent protein kinase</fullName>
        <ecNumber evidence="2 12">2.7.11.12</ecNumber>
    </recommendedName>
</protein>
<dbReference type="PRINTS" id="PR00103">
    <property type="entry name" value="CAMPKINASE"/>
</dbReference>
<feature type="domain" description="Cyclic nucleotide-binding" evidence="17">
    <location>
        <begin position="284"/>
        <end position="401"/>
    </location>
</feature>
<dbReference type="InterPro" id="IPR018490">
    <property type="entry name" value="cNMP-bd_dom_sf"/>
</dbReference>
<evidence type="ECO:0000256" key="6">
    <source>
        <dbReference type="ARBA" id="ARBA00022741"/>
    </source>
</evidence>
<comment type="catalytic activity">
    <reaction evidence="11">
        <text>L-seryl-[protein] + ATP = O-phospho-L-seryl-[protein] + ADP + H(+)</text>
        <dbReference type="Rhea" id="RHEA:17989"/>
        <dbReference type="Rhea" id="RHEA-COMP:9863"/>
        <dbReference type="Rhea" id="RHEA-COMP:11604"/>
        <dbReference type="ChEBI" id="CHEBI:15378"/>
        <dbReference type="ChEBI" id="CHEBI:29999"/>
        <dbReference type="ChEBI" id="CHEBI:30616"/>
        <dbReference type="ChEBI" id="CHEBI:83421"/>
        <dbReference type="ChEBI" id="CHEBI:456216"/>
        <dbReference type="EC" id="2.7.11.12"/>
    </reaction>
</comment>
<dbReference type="CDD" id="cd00038">
    <property type="entry name" value="CAP_ED"/>
    <property type="match status" value="2"/>
</dbReference>
<dbReference type="PROSITE" id="PS50042">
    <property type="entry name" value="CNMP_BINDING_3"/>
    <property type="match status" value="2"/>
</dbReference>
<dbReference type="InterPro" id="IPR002374">
    <property type="entry name" value="cGMP_dep_kinase"/>
</dbReference>
<dbReference type="InterPro" id="IPR000961">
    <property type="entry name" value="AGC-kinase_C"/>
</dbReference>
<gene>
    <name evidence="19" type="ORF">OKIOD_LOCUS16950</name>
</gene>
<dbReference type="PROSITE" id="PS51285">
    <property type="entry name" value="AGC_KINASE_CTER"/>
    <property type="match status" value="1"/>
</dbReference>
<evidence type="ECO:0000256" key="7">
    <source>
        <dbReference type="ARBA" id="ARBA00022777"/>
    </source>
</evidence>
<dbReference type="InterPro" id="IPR011009">
    <property type="entry name" value="Kinase-like_dom_sf"/>
</dbReference>
<feature type="domain" description="Cyclic nucleotide-binding" evidence="17">
    <location>
        <begin position="163"/>
        <end position="281"/>
    </location>
</feature>
<dbReference type="InterPro" id="IPR014710">
    <property type="entry name" value="RmlC-like_jellyroll"/>
</dbReference>
<keyword evidence="9 12" id="KW-0142">cGMP-binding</keyword>
<comment type="similarity">
    <text evidence="1 12">Belongs to the protein kinase superfamily. AGC Ser/Thr protein kinase family. cGMP subfamily.</text>
</comment>
<feature type="region of interest" description="Disordered" evidence="15">
    <location>
        <begin position="705"/>
        <end position="739"/>
    </location>
</feature>
<feature type="coiled-coil region" evidence="14">
    <location>
        <begin position="6"/>
        <end position="108"/>
    </location>
</feature>
<dbReference type="PROSITE" id="PS00107">
    <property type="entry name" value="PROTEIN_KINASE_ATP"/>
    <property type="match status" value="1"/>
</dbReference>
<evidence type="ECO:0000256" key="5">
    <source>
        <dbReference type="ARBA" id="ARBA00022679"/>
    </source>
</evidence>
<dbReference type="SMART" id="SM00100">
    <property type="entry name" value="cNMP"/>
    <property type="match status" value="2"/>
</dbReference>
<evidence type="ECO:0000259" key="16">
    <source>
        <dbReference type="PROSITE" id="PS50011"/>
    </source>
</evidence>
<dbReference type="InterPro" id="IPR000719">
    <property type="entry name" value="Prot_kinase_dom"/>
</dbReference>
<name>A0ABN7TD50_OIKDI</name>
<reference evidence="19 20" key="1">
    <citation type="submission" date="2021-04" db="EMBL/GenBank/DDBJ databases">
        <authorList>
            <person name="Bliznina A."/>
        </authorList>
    </citation>
    <scope>NUCLEOTIDE SEQUENCE [LARGE SCALE GENOMIC DNA]</scope>
</reference>
<dbReference type="PROSITE" id="PS00108">
    <property type="entry name" value="PROTEIN_KINASE_ST"/>
    <property type="match status" value="1"/>
</dbReference>
<keyword evidence="6 12" id="KW-0547">Nucleotide-binding</keyword>
<keyword evidence="4 12" id="KW-0140">cGMP</keyword>
<dbReference type="Pfam" id="PF00069">
    <property type="entry name" value="Pkinase"/>
    <property type="match status" value="1"/>
</dbReference>
<dbReference type="PROSITE" id="PS00889">
    <property type="entry name" value="CNMP_BINDING_2"/>
    <property type="match status" value="2"/>
</dbReference>
<dbReference type="InterPro" id="IPR017441">
    <property type="entry name" value="Protein_kinase_ATP_BS"/>
</dbReference>
<dbReference type="SUPFAM" id="SSF51206">
    <property type="entry name" value="cAMP-binding domain-like"/>
    <property type="match status" value="2"/>
</dbReference>
<comment type="catalytic activity">
    <reaction evidence="10 12">
        <text>L-threonyl-[protein] + ATP = O-phospho-L-threonyl-[protein] + ADP + H(+)</text>
        <dbReference type="Rhea" id="RHEA:46608"/>
        <dbReference type="Rhea" id="RHEA-COMP:11060"/>
        <dbReference type="Rhea" id="RHEA-COMP:11605"/>
        <dbReference type="ChEBI" id="CHEBI:15378"/>
        <dbReference type="ChEBI" id="CHEBI:30013"/>
        <dbReference type="ChEBI" id="CHEBI:30616"/>
        <dbReference type="ChEBI" id="CHEBI:61977"/>
        <dbReference type="ChEBI" id="CHEBI:456216"/>
        <dbReference type="EC" id="2.7.11.12"/>
    </reaction>
</comment>
<dbReference type="CDD" id="cd05572">
    <property type="entry name" value="STKc_cGK"/>
    <property type="match status" value="1"/>
</dbReference>
<dbReference type="EMBL" id="OU015567">
    <property type="protein sequence ID" value="CAG5114115.1"/>
    <property type="molecule type" value="Genomic_DNA"/>
</dbReference>
<evidence type="ECO:0000313" key="19">
    <source>
        <dbReference type="EMBL" id="CAG5114115.1"/>
    </source>
</evidence>
<sequence>MGFFSNKAAENKLKDEVDAKNQLVDQLKNEVQHLKDKLEVARSELERFKINSGMANLSPDDQIRKYDKLLVERDNQISELRKELEGMKREIDEQLATHAKKMEAVLNEKDKQIKKLDAGGAVRNAVAAESDDRKVIATKELVVIPKNVAEKKIITDALLSNTFMRGLNQNQLNKLIDAMEKAEYPSNTEIIKENGAGDEMYIIQEGEVSVTKGKGKNATHIVNIKSGLFGELAIMYNCKRTATVTTKTNVQLWKLHRQIFQMVVKSAGQEKDEERFQILKSVKDFAEVSEGKLRKIVDCLEEEHFEKGDTIIKQGEVGDNFFIIKSGNVRITINCPVSPDHPEGQQEVARKSAGEFFGEKALISEDKRSANVYAVDGPVLCLTLDRIAFTNLIGTLDNLKKDDEVAVDNSGPERVIPDYIKDSTIKDVKIIKPLGAGGFGLVKLVTFHKNPSETYALKCIQKHRVVQYGQQRHIMDEKHILASMKSPFILGLLKTYKDSKYVYILTDAYLGGDLWRLLHQRGPFNDTVGRFYTACVISAFEYLHTRHFCYRDLKPENLMVDRQGYVRLVDLGFAKKVLPGHKTWTFCGTPEYISPEIISNTGHNICADLWSLGILIYELLSKRTPFRAKDDLAIYEGILRGIHSIQFPYKISRKAESLIKALCRQDPQERIGYQKNGYDDIKKHRWFQGFDWDALAHEKLMPPFTPEIKNNDDTSNFERIKDDDRAKVPDENSGWDAEF</sequence>
<dbReference type="PANTHER" id="PTHR24353">
    <property type="entry name" value="CYCLIC NUCLEOTIDE-DEPENDENT PROTEIN KINASE"/>
    <property type="match status" value="1"/>
</dbReference>
<keyword evidence="14" id="KW-0175">Coiled coil</keyword>
<evidence type="ECO:0000256" key="11">
    <source>
        <dbReference type="ARBA" id="ARBA00047462"/>
    </source>
</evidence>
<evidence type="ECO:0000259" key="18">
    <source>
        <dbReference type="PROSITE" id="PS51285"/>
    </source>
</evidence>
<evidence type="ECO:0000256" key="10">
    <source>
        <dbReference type="ARBA" id="ARBA00047298"/>
    </source>
</evidence>
<evidence type="ECO:0000256" key="14">
    <source>
        <dbReference type="SAM" id="Coils"/>
    </source>
</evidence>
<keyword evidence="3 12" id="KW-0723">Serine/threonine-protein kinase</keyword>
<keyword evidence="8 12" id="KW-0067">ATP-binding</keyword>
<evidence type="ECO:0000256" key="15">
    <source>
        <dbReference type="SAM" id="MobiDB-lite"/>
    </source>
</evidence>
<accession>A0ABN7TD50</accession>
<proteinExistence type="inferred from homology"/>
<dbReference type="SUPFAM" id="SSF56112">
    <property type="entry name" value="Protein kinase-like (PK-like)"/>
    <property type="match status" value="1"/>
</dbReference>
<feature type="binding site" evidence="13">
    <location>
        <position position="458"/>
    </location>
    <ligand>
        <name>ATP</name>
        <dbReference type="ChEBI" id="CHEBI:30616"/>
    </ligand>
</feature>
<evidence type="ECO:0000313" key="20">
    <source>
        <dbReference type="Proteomes" id="UP001158576"/>
    </source>
</evidence>
<dbReference type="PROSITE" id="PS00888">
    <property type="entry name" value="CNMP_BINDING_1"/>
    <property type="match status" value="1"/>
</dbReference>
<evidence type="ECO:0000256" key="13">
    <source>
        <dbReference type="PROSITE-ProRule" id="PRU10141"/>
    </source>
</evidence>
<feature type="domain" description="AGC-kinase C-terminal" evidence="18">
    <location>
        <begin position="688"/>
        <end position="739"/>
    </location>
</feature>
<evidence type="ECO:0000256" key="4">
    <source>
        <dbReference type="ARBA" id="ARBA00022535"/>
    </source>
</evidence>
<feature type="domain" description="Protein kinase" evidence="16">
    <location>
        <begin position="428"/>
        <end position="687"/>
    </location>
</feature>
<evidence type="ECO:0000256" key="12">
    <source>
        <dbReference type="PIRNR" id="PIRNR000559"/>
    </source>
</evidence>
<dbReference type="Proteomes" id="UP001158576">
    <property type="component" value="Chromosome 2"/>
</dbReference>
<evidence type="ECO:0000256" key="2">
    <source>
        <dbReference type="ARBA" id="ARBA00012428"/>
    </source>
</evidence>
<feature type="compositionally biased region" description="Basic and acidic residues" evidence="15">
    <location>
        <begin position="709"/>
        <end position="730"/>
    </location>
</feature>
<dbReference type="InterPro" id="IPR035014">
    <property type="entry name" value="STKc_cGK"/>
</dbReference>
<keyword evidence="20" id="KW-1185">Reference proteome</keyword>
<keyword evidence="5 12" id="KW-0808">Transferase</keyword>
<dbReference type="PIRSF" id="PIRSF000559">
    <property type="entry name" value="cGMP-dep_kinase"/>
    <property type="match status" value="1"/>
</dbReference>
<dbReference type="Gene3D" id="1.10.510.10">
    <property type="entry name" value="Transferase(Phosphotransferase) domain 1"/>
    <property type="match status" value="1"/>
</dbReference>
<keyword evidence="7 12" id="KW-0418">Kinase</keyword>